<accession>A0ABV9G2X8</accession>
<organism evidence="2 3">
    <name type="scientific">Streptomyces maoxianensis</name>
    <dbReference type="NCBI Taxonomy" id="1459942"/>
    <lineage>
        <taxon>Bacteria</taxon>
        <taxon>Bacillati</taxon>
        <taxon>Actinomycetota</taxon>
        <taxon>Actinomycetes</taxon>
        <taxon>Kitasatosporales</taxon>
        <taxon>Streptomycetaceae</taxon>
        <taxon>Streptomyces</taxon>
    </lineage>
</organism>
<dbReference type="Proteomes" id="UP001595993">
    <property type="component" value="Unassembled WGS sequence"/>
</dbReference>
<feature type="region of interest" description="Disordered" evidence="1">
    <location>
        <begin position="133"/>
        <end position="171"/>
    </location>
</feature>
<protein>
    <submittedName>
        <fullName evidence="2">Uncharacterized protein</fullName>
    </submittedName>
</protein>
<gene>
    <name evidence="2" type="ORF">ACFO9E_11370</name>
</gene>
<reference evidence="3" key="1">
    <citation type="journal article" date="2019" name="Int. J. Syst. Evol. Microbiol.">
        <title>The Global Catalogue of Microorganisms (GCM) 10K type strain sequencing project: providing services to taxonomists for standard genome sequencing and annotation.</title>
        <authorList>
            <consortium name="The Broad Institute Genomics Platform"/>
            <consortium name="The Broad Institute Genome Sequencing Center for Infectious Disease"/>
            <person name="Wu L."/>
            <person name="Ma J."/>
        </authorList>
    </citation>
    <scope>NUCLEOTIDE SEQUENCE [LARGE SCALE GENOMIC DNA]</scope>
    <source>
        <strain evidence="3">CGMCC 4.7139</strain>
    </source>
</reference>
<keyword evidence="3" id="KW-1185">Reference proteome</keyword>
<dbReference type="RefSeq" id="WP_381193858.1">
    <property type="nucleotide sequence ID" value="NZ_JBHSFE010000010.1"/>
</dbReference>
<evidence type="ECO:0000313" key="2">
    <source>
        <dbReference type="EMBL" id="MFC4608412.1"/>
    </source>
</evidence>
<feature type="compositionally biased region" description="Polar residues" evidence="1">
    <location>
        <begin position="160"/>
        <end position="171"/>
    </location>
</feature>
<proteinExistence type="predicted"/>
<evidence type="ECO:0000256" key="1">
    <source>
        <dbReference type="SAM" id="MobiDB-lite"/>
    </source>
</evidence>
<name>A0ABV9G2X8_9ACTN</name>
<evidence type="ECO:0000313" key="3">
    <source>
        <dbReference type="Proteomes" id="UP001595993"/>
    </source>
</evidence>
<dbReference type="EMBL" id="JBHSFE010000010">
    <property type="protein sequence ID" value="MFC4608412.1"/>
    <property type="molecule type" value="Genomic_DNA"/>
</dbReference>
<comment type="caution">
    <text evidence="2">The sequence shown here is derived from an EMBL/GenBank/DDBJ whole genome shotgun (WGS) entry which is preliminary data.</text>
</comment>
<sequence length="171" mass="17444">MYAPVLALIAQVVWRGIVRAATSPTGQRVAVTAAGHAAAVASNNMIGYLRAQGVAVPQGVAEAVPRAAAMLAQSAGQRAFAGDVAAAVVEQATGHRVPTNADLHRYQAAVAQANSAAAPTPYSASPPSIAPLPMPSNVAIRPTNAYQGPNPMIKPPETRPQIQYGNPNPLG</sequence>